<evidence type="ECO:0000256" key="2">
    <source>
        <dbReference type="ARBA" id="ARBA00023157"/>
    </source>
</evidence>
<accession>A0A1J4JSY3</accession>
<dbReference type="InterPro" id="IPR000169">
    <property type="entry name" value="Pept_cys_AS"/>
</dbReference>
<dbReference type="GeneID" id="94842255"/>
<organism evidence="5 6">
    <name type="scientific">Tritrichomonas foetus</name>
    <dbReference type="NCBI Taxonomy" id="1144522"/>
    <lineage>
        <taxon>Eukaryota</taxon>
        <taxon>Metamonada</taxon>
        <taxon>Parabasalia</taxon>
        <taxon>Tritrichomonadida</taxon>
        <taxon>Tritrichomonadidae</taxon>
        <taxon>Tritrichomonas</taxon>
    </lineage>
</organism>
<comment type="similarity">
    <text evidence="1">Belongs to the peptidase C1 family.</text>
</comment>
<dbReference type="InterPro" id="IPR038765">
    <property type="entry name" value="Papain-like_cys_pep_sf"/>
</dbReference>
<evidence type="ECO:0000313" key="6">
    <source>
        <dbReference type="Proteomes" id="UP000179807"/>
    </source>
</evidence>
<dbReference type="InterPro" id="IPR013201">
    <property type="entry name" value="Prot_inhib_I29"/>
</dbReference>
<dbReference type="RefSeq" id="XP_068355315.1">
    <property type="nucleotide sequence ID" value="XM_068507551.1"/>
</dbReference>
<dbReference type="SMART" id="SM00645">
    <property type="entry name" value="Pept_C1"/>
    <property type="match status" value="1"/>
</dbReference>
<dbReference type="FunFam" id="3.90.70.10:FF:000039">
    <property type="entry name" value="Cysteine proteinase 2, putative"/>
    <property type="match status" value="1"/>
</dbReference>
<dbReference type="AlphaFoldDB" id="A0A1J4JSY3"/>
<dbReference type="InterPro" id="IPR039417">
    <property type="entry name" value="Peptidase_C1A_papain-like"/>
</dbReference>
<feature type="domain" description="Peptidase C1A papain C-terminal" evidence="3">
    <location>
        <begin position="76"/>
        <end position="291"/>
    </location>
</feature>
<dbReference type="InterPro" id="IPR025660">
    <property type="entry name" value="Pept_his_AS"/>
</dbReference>
<dbReference type="PROSITE" id="PS00640">
    <property type="entry name" value="THIOL_PROTEASE_ASN"/>
    <property type="match status" value="1"/>
</dbReference>
<gene>
    <name evidence="5" type="ORF">TRFO_30793</name>
</gene>
<reference evidence="5" key="1">
    <citation type="submission" date="2016-10" db="EMBL/GenBank/DDBJ databases">
        <authorList>
            <person name="Benchimol M."/>
            <person name="Almeida L.G."/>
            <person name="Vasconcelos A.T."/>
            <person name="Perreira-Neves A."/>
            <person name="Rosa I.A."/>
            <person name="Tasca T."/>
            <person name="Bogo M.R."/>
            <person name="de Souza W."/>
        </authorList>
    </citation>
    <scope>NUCLEOTIDE SEQUENCE [LARGE SCALE GENOMIC DNA]</scope>
    <source>
        <strain evidence="5">K</strain>
    </source>
</reference>
<dbReference type="PROSITE" id="PS00639">
    <property type="entry name" value="THIOL_PROTEASE_HIS"/>
    <property type="match status" value="1"/>
</dbReference>
<dbReference type="Proteomes" id="UP000179807">
    <property type="component" value="Unassembled WGS sequence"/>
</dbReference>
<name>A0A1J4JSY3_9EUKA</name>
<protein>
    <submittedName>
        <fullName evidence="5">Clan CA, family C1, cathepsin L-like cysteine peptidase</fullName>
    </submittedName>
</protein>
<dbReference type="PRINTS" id="PR00705">
    <property type="entry name" value="PAPAIN"/>
</dbReference>
<dbReference type="VEuPathDB" id="TrichDB:TRFO_30793"/>
<dbReference type="GO" id="GO:0006508">
    <property type="term" value="P:proteolysis"/>
    <property type="evidence" value="ECO:0007669"/>
    <property type="project" value="InterPro"/>
</dbReference>
<dbReference type="OrthoDB" id="190265at2759"/>
<dbReference type="PANTHER" id="PTHR12411">
    <property type="entry name" value="CYSTEINE PROTEASE FAMILY C1-RELATED"/>
    <property type="match status" value="1"/>
</dbReference>
<dbReference type="GO" id="GO:0008234">
    <property type="term" value="F:cysteine-type peptidase activity"/>
    <property type="evidence" value="ECO:0007669"/>
    <property type="project" value="InterPro"/>
</dbReference>
<evidence type="ECO:0000313" key="5">
    <source>
        <dbReference type="EMBL" id="OHT02179.1"/>
    </source>
</evidence>
<dbReference type="InterPro" id="IPR025661">
    <property type="entry name" value="Pept_asp_AS"/>
</dbReference>
<feature type="domain" description="Cathepsin propeptide inhibitor" evidence="4">
    <location>
        <begin position="1"/>
        <end position="52"/>
    </location>
</feature>
<dbReference type="InterPro" id="IPR013128">
    <property type="entry name" value="Peptidase_C1A"/>
</dbReference>
<dbReference type="CDD" id="cd02248">
    <property type="entry name" value="Peptidase_C1A"/>
    <property type="match status" value="1"/>
</dbReference>
<keyword evidence="6" id="KW-1185">Reference proteome</keyword>
<dbReference type="Pfam" id="PF08246">
    <property type="entry name" value="Inhibitor_I29"/>
    <property type="match status" value="1"/>
</dbReference>
<dbReference type="SUPFAM" id="SSF54001">
    <property type="entry name" value="Cysteine proteinases"/>
    <property type="match status" value="1"/>
</dbReference>
<sequence length="291" mass="32156">MRQNNQFYTGDEYHFRLGLFLSHSRWINEFNKQGHSFRVAHNKFSTYTPAEYKALLGFKNVKTGHKGKKSTKKVNAPESLDWRESGLVNPIKDQASCGSCWAFSAIATCESAYAKSSGKLLSFSEQNIVDCVLGCYGCSGGWPNVAIDHVLDNQNGQFNSEDDYPYTALDGNCVYDASKAIGKVTGYLEVEYDSESDLKEKVAGYGVVSVCIQAGTSAFMSYTGGIFDYPDCSQTFLDHAVAAVGYGAENGVEYWIVRNSWGTSWGEEGYVRMIRNKQNQCGIANEAVVAY</sequence>
<evidence type="ECO:0000259" key="4">
    <source>
        <dbReference type="SMART" id="SM00848"/>
    </source>
</evidence>
<evidence type="ECO:0000256" key="1">
    <source>
        <dbReference type="ARBA" id="ARBA00008455"/>
    </source>
</evidence>
<dbReference type="Gene3D" id="3.90.70.10">
    <property type="entry name" value="Cysteine proteinases"/>
    <property type="match status" value="1"/>
</dbReference>
<dbReference type="PROSITE" id="PS00139">
    <property type="entry name" value="THIOL_PROTEASE_CYS"/>
    <property type="match status" value="1"/>
</dbReference>
<comment type="caution">
    <text evidence="5">The sequence shown here is derived from an EMBL/GenBank/DDBJ whole genome shotgun (WGS) entry which is preliminary data.</text>
</comment>
<proteinExistence type="inferred from homology"/>
<dbReference type="Pfam" id="PF00112">
    <property type="entry name" value="Peptidase_C1"/>
    <property type="match status" value="1"/>
</dbReference>
<dbReference type="InterPro" id="IPR000668">
    <property type="entry name" value="Peptidase_C1A_C"/>
</dbReference>
<dbReference type="EMBL" id="MLAK01000878">
    <property type="protein sequence ID" value="OHT02179.1"/>
    <property type="molecule type" value="Genomic_DNA"/>
</dbReference>
<dbReference type="SMART" id="SM00848">
    <property type="entry name" value="Inhibitor_I29"/>
    <property type="match status" value="1"/>
</dbReference>
<evidence type="ECO:0000259" key="3">
    <source>
        <dbReference type="SMART" id="SM00645"/>
    </source>
</evidence>
<keyword evidence="2" id="KW-1015">Disulfide bond</keyword>